<evidence type="ECO:0000313" key="4">
    <source>
        <dbReference type="EMBL" id="RAW01802.1"/>
    </source>
</evidence>
<dbReference type="RefSeq" id="WP_112746542.1">
    <property type="nucleotide sequence ID" value="NZ_QMFY01000003.1"/>
</dbReference>
<dbReference type="EMBL" id="QMFY01000003">
    <property type="protein sequence ID" value="RAW01802.1"/>
    <property type="molecule type" value="Genomic_DNA"/>
</dbReference>
<evidence type="ECO:0000313" key="5">
    <source>
        <dbReference type="Proteomes" id="UP000251889"/>
    </source>
</evidence>
<dbReference type="InterPro" id="IPR002931">
    <property type="entry name" value="Transglutaminase-like"/>
</dbReference>
<proteinExistence type="predicted"/>
<gene>
    <name evidence="4" type="ORF">DQQ10_09155</name>
</gene>
<keyword evidence="1" id="KW-0732">Signal</keyword>
<dbReference type="Pfam" id="PF01841">
    <property type="entry name" value="Transglut_core"/>
    <property type="match status" value="1"/>
</dbReference>
<dbReference type="Gene3D" id="3.10.620.30">
    <property type="match status" value="1"/>
</dbReference>
<dbReference type="Pfam" id="PF12969">
    <property type="entry name" value="DUF3857"/>
    <property type="match status" value="1"/>
</dbReference>
<protein>
    <submittedName>
        <fullName evidence="4">DUF3857 domain-containing protein</fullName>
    </submittedName>
</protein>
<organism evidence="4 5">
    <name type="scientific">Pseudochryseolinea flava</name>
    <dbReference type="NCBI Taxonomy" id="2059302"/>
    <lineage>
        <taxon>Bacteria</taxon>
        <taxon>Pseudomonadati</taxon>
        <taxon>Bacteroidota</taxon>
        <taxon>Cytophagia</taxon>
        <taxon>Cytophagales</taxon>
        <taxon>Fulvivirgaceae</taxon>
        <taxon>Pseudochryseolinea</taxon>
    </lineage>
</organism>
<evidence type="ECO:0000256" key="1">
    <source>
        <dbReference type="SAM" id="SignalP"/>
    </source>
</evidence>
<feature type="signal peptide" evidence="1">
    <location>
        <begin position="1"/>
        <end position="19"/>
    </location>
</feature>
<dbReference type="Gene3D" id="2.60.120.1130">
    <property type="match status" value="1"/>
</dbReference>
<dbReference type="Proteomes" id="UP000251889">
    <property type="component" value="Unassembled WGS sequence"/>
</dbReference>
<comment type="caution">
    <text evidence="4">The sequence shown here is derived from an EMBL/GenBank/DDBJ whole genome shotgun (WGS) entry which is preliminary data.</text>
</comment>
<sequence>MRHLSFLTVFLLAVQSILAQEHGFKFGATYRDLAIERYAPDTTAYAVVVDEFGETFFENGGDYRLIHNYHVRIKILKSEGVKLGDVTIALRKYESEIETVSEIRASSFNIVNGSMVETKLEQKSIFTERVNDDYSQKKFAIPNVKVGTVIEYSYALSSPFTYNFHPWKFQDEIPKMSSEYWANIPANYNYNISLRGYLKLTKNESEVSRACYRTADCSRLKWGMKDIPAFVEEPYMTASSNYIAAIRFELSEVQFFDGTKKKYTKEWRDAIDELRKRDDFGVQLRRGKDILDQHIALVIAGETDSLAKAKRVYEFIQGWYDWNDEFGFLSDKGIKKAFDQKTGNVADVNLSLIAALREAGFNANPVLLSTRKHGAVTELFPVLSEFNYVVASVKIKNKMYMLDATDDMLPFGLIAERCLNGKGRLIDNRESRWVDLVAGEKSKKINVVALLANAEGKLNGTITTSYFGYEASYKRAEILTAGSEEEFIKAEIKNEKNHSIEKIAIQNATDVSKPLVITSTVSLEPFDNLTGGTSLFNPFIAGKWRNPFKSKDRIYPLDYGAPREEILIFSMQIPPNIDLVDIPAKVGLLLPNGGGRFISEAKQTGNLITVSSSIAISKSFYDAHEYRYVRELYDNIVSVQNTDLVLKPVTE</sequence>
<feature type="domain" description="DUF3857" evidence="3">
    <location>
        <begin position="63"/>
        <end position="230"/>
    </location>
</feature>
<keyword evidence="5" id="KW-1185">Reference proteome</keyword>
<evidence type="ECO:0000259" key="2">
    <source>
        <dbReference type="Pfam" id="PF01841"/>
    </source>
</evidence>
<accession>A0A364Y4D6</accession>
<feature type="domain" description="Transglutaminase-like" evidence="2">
    <location>
        <begin position="299"/>
        <end position="397"/>
    </location>
</feature>
<dbReference type="OrthoDB" id="98874at2"/>
<reference evidence="4 5" key="1">
    <citation type="submission" date="2018-06" db="EMBL/GenBank/DDBJ databases">
        <title>Chryseolinea flavus sp. nov., a member of the phylum Bacteroidetes isolated from soil.</title>
        <authorList>
            <person name="Li Y."/>
            <person name="Wang J."/>
        </authorList>
    </citation>
    <scope>NUCLEOTIDE SEQUENCE [LARGE SCALE GENOMIC DNA]</scope>
    <source>
        <strain evidence="4 5">SDU1-6</strain>
    </source>
</reference>
<dbReference type="InterPro" id="IPR024618">
    <property type="entry name" value="DUF3857"/>
</dbReference>
<feature type="chain" id="PRO_5016712252" evidence="1">
    <location>
        <begin position="20"/>
        <end position="651"/>
    </location>
</feature>
<evidence type="ECO:0000259" key="3">
    <source>
        <dbReference type="Pfam" id="PF12969"/>
    </source>
</evidence>
<dbReference type="AlphaFoldDB" id="A0A364Y4D6"/>
<name>A0A364Y4D6_9BACT</name>
<dbReference type="Gene3D" id="2.60.40.3140">
    <property type="match status" value="1"/>
</dbReference>